<proteinExistence type="predicted"/>
<dbReference type="Gene3D" id="3.10.450.50">
    <property type="match status" value="1"/>
</dbReference>
<dbReference type="Pfam" id="PF12680">
    <property type="entry name" value="SnoaL_2"/>
    <property type="match status" value="1"/>
</dbReference>
<name>A0A0A1FCI8_9BURK</name>
<organism evidence="2 3">
    <name type="scientific">Collimonas arenae</name>
    <dbReference type="NCBI Taxonomy" id="279058"/>
    <lineage>
        <taxon>Bacteria</taxon>
        <taxon>Pseudomonadati</taxon>
        <taxon>Pseudomonadota</taxon>
        <taxon>Betaproteobacteria</taxon>
        <taxon>Burkholderiales</taxon>
        <taxon>Oxalobacteraceae</taxon>
        <taxon>Collimonas</taxon>
    </lineage>
</organism>
<dbReference type="KEGG" id="care:LT85_1409"/>
<feature type="domain" description="SnoaL-like" evidence="1">
    <location>
        <begin position="36"/>
        <end position="135"/>
    </location>
</feature>
<evidence type="ECO:0000313" key="2">
    <source>
        <dbReference type="EMBL" id="AIY40567.1"/>
    </source>
</evidence>
<dbReference type="RefSeq" id="WP_052134805.1">
    <property type="nucleotide sequence ID" value="NZ_CP009962.1"/>
</dbReference>
<dbReference type="InterPro" id="IPR037401">
    <property type="entry name" value="SnoaL-like"/>
</dbReference>
<evidence type="ECO:0000259" key="1">
    <source>
        <dbReference type="Pfam" id="PF12680"/>
    </source>
</evidence>
<dbReference type="HOGENOM" id="CLU_135625_2_0_4"/>
<dbReference type="STRING" id="279058.LT85_1409"/>
<dbReference type="Proteomes" id="UP000030302">
    <property type="component" value="Chromosome"/>
</dbReference>
<accession>A0A0A1FCI8</accession>
<gene>
    <name evidence="2" type="ORF">LT85_1409</name>
</gene>
<evidence type="ECO:0000313" key="3">
    <source>
        <dbReference type="Proteomes" id="UP000030302"/>
    </source>
</evidence>
<sequence length="149" mass="16559">MKDIFKSVICAPLFFRALPMSESASAVETNSAEEIVQKQFDAYNARDMDAFLATYADNAELFGFPNTPSRKGKEEMRKSYAVRFSDTILHGVVVKRIVMGNTVIDHERVRVTLPEGPGVMEAIAIYEVQDGKIAKVTFIHGKKTPGETL</sequence>
<reference evidence="3" key="1">
    <citation type="journal article" date="2014" name="Soil Biol. Biochem.">
        <title>Structure and function of bacterial communities in ageing soils: Insights from the Mendocino ecological staircase.</title>
        <authorList>
            <person name="Uroz S."/>
            <person name="Tech J.J."/>
            <person name="Sawaya N.A."/>
            <person name="Frey-Klett P."/>
            <person name="Leveau J.H.J."/>
        </authorList>
    </citation>
    <scope>NUCLEOTIDE SEQUENCE [LARGE SCALE GENOMIC DNA]</scope>
    <source>
        <strain evidence="3">Cal35</strain>
    </source>
</reference>
<keyword evidence="3" id="KW-1185">Reference proteome</keyword>
<dbReference type="InterPro" id="IPR032710">
    <property type="entry name" value="NTF2-like_dom_sf"/>
</dbReference>
<protein>
    <recommendedName>
        <fullName evidence="1">SnoaL-like domain-containing protein</fullName>
    </recommendedName>
</protein>
<dbReference type="EMBL" id="CP009962">
    <property type="protein sequence ID" value="AIY40567.1"/>
    <property type="molecule type" value="Genomic_DNA"/>
</dbReference>
<dbReference type="OrthoDB" id="9799296at2"/>
<dbReference type="SUPFAM" id="SSF54427">
    <property type="entry name" value="NTF2-like"/>
    <property type="match status" value="1"/>
</dbReference>
<dbReference type="AlphaFoldDB" id="A0A0A1FCI8"/>